<dbReference type="GO" id="GO:0004553">
    <property type="term" value="F:hydrolase activity, hydrolyzing O-glycosyl compounds"/>
    <property type="evidence" value="ECO:0007669"/>
    <property type="project" value="InterPro"/>
</dbReference>
<evidence type="ECO:0000313" key="4">
    <source>
        <dbReference type="Proteomes" id="UP001515480"/>
    </source>
</evidence>
<dbReference type="Pfam" id="PF00722">
    <property type="entry name" value="Glyco_hydro_16"/>
    <property type="match status" value="1"/>
</dbReference>
<feature type="domain" description="GH16" evidence="2">
    <location>
        <begin position="103"/>
        <end position="233"/>
    </location>
</feature>
<dbReference type="Gene3D" id="3.40.50.300">
    <property type="entry name" value="P-loop containing nucleotide triphosphate hydrolases"/>
    <property type="match status" value="1"/>
</dbReference>
<organism evidence="3 4">
    <name type="scientific">Prymnesium parvum</name>
    <name type="common">Toxic golden alga</name>
    <dbReference type="NCBI Taxonomy" id="97485"/>
    <lineage>
        <taxon>Eukaryota</taxon>
        <taxon>Haptista</taxon>
        <taxon>Haptophyta</taxon>
        <taxon>Prymnesiophyceae</taxon>
        <taxon>Prymnesiales</taxon>
        <taxon>Prymnesiaceae</taxon>
        <taxon>Prymnesium</taxon>
    </lineage>
</organism>
<feature type="region of interest" description="Disordered" evidence="1">
    <location>
        <begin position="483"/>
        <end position="506"/>
    </location>
</feature>
<protein>
    <recommendedName>
        <fullName evidence="2">GH16 domain-containing protein</fullName>
    </recommendedName>
</protein>
<sequence>MDAIWARLRRALRALLDEATPTSTRRTLDEAGAAFHVDFTSRAAVLALFEEGSGSLLTDGSRACMEPSHLLYDAPLDEAAHRGLVVLMDDQDVSCGHEAEIAVGHLASRQLYAYGDFEWIARVHHSPDGGPPPENSFACFSTFVHGDQAHNELAWCFPSYDGSEVHMSYWYDDVMHRTAMRLRVDLSKGFHKYTTRWRERGVDWLIDDVLVHQTRGTAGVDLPWELMSIRVIIRPRNKPSVFLGAARMELARLSYTPVGETPVGAQHAEWRTASPLSPSPLPLPAEALSPEAFQPQAFEEMPIVDLPRTQGNSGGNILGGWLPIALFGDVGVEVVCWCTLASGQWVLRPRRVGDIGPAPCCELRALCPLLPATLPRLHARAQGKDTSDERYFCHQAPQKVRYASQSSLLLHSDPFFLFILVSPPHPTSPRIDAPRPLVLSALLSTLTSPFTSPPPRPPLLQNPLRLPAFPSPLRPLRLTLCPHSRRPDTVTRTTSPSAMSDDDDENDPVRLDCYPYTFSPLLLFTQEGYFDKGYSNYNAVAQFFSDALSTNMLENVLYDRKNMLYEELLEHVTRERMFVACCFDDHATALQVIGDQSLIFYDPLKPTVLYVTGDNFKRLLIFCLLKCNYADNQHIQENKNHYTGTEANPTRRLIYTLWRDINKLSSVSYRSSPIDLNLSRYLLVNHPRDPKQMSTQLTGNTCYFQTYLFGVLCKVGDVALTRDSRAIEVRRQDKLEQATVRLSRFLLEFFVSAREGVLRPLTNSNVVLDFYRYRESAYFKMFTRYLQGLGMRVPDYEAQHRRLLKYFRSTRPLHLYSRCQESAAMPSTLNSKSLQSVCDTDDSVAKLCRAAYYKYRAANLMFGFNSGVTQRISCFAEFNSLRKNQLLAFYSALAPHVRGCVGARRSTNKYRDYYFIAQFEVGQPELVQLHHYTYEIDLHAMMAKRADRALKERLYAVNVFLAAHTYWSTQKQADYEKLLSQAGFQASRKLYDFYLDTFMSGAFFSAFVGHGLSTIVPAEKEINSLTQTVFYSTELMSRQARRMEYEFEKECINQMARSTLKGHTSAFSPAQDLEQAYCASIKIGFGFTYSKYNTLMHFLNVAECYWHNPDLNSIQVFGKDIRALLAISCQKIFFEEGHTYYHYGPIELPGSAMFGRSEMDLQVAHAIGEAPAYVSQEKRGGKNNIIITDRVFEYTYLRGILTRLCEKAKGVRIKTDDVVLNLTLLSLLLDFGLCEEHAALLNLPFLGSLSQGSAGDTRALQVEVSNWISEFDKKNEADSVTRLKVEALIFEASYKFIVNKNLSLHSKTFELIQQLNADPVYHKYLLLCKIYISLCQINKSVEVDYYKICCNNQYRIIIPQNFSQATSEYLDQITKRYTFSERDGFVRYGEMALFDMRASQPEINLFKIRFDAAGSTQSMVKYVEFSNVFRAVNSAQQYVIFIADNALLVDVEIGGAVSIRINRIMVELATIFFNEAISFVPCFKYTDSEDVILFTSKHIHFLVDRAGQFNENYYGMKHELVDCIVSEQVYVDLNDDHIFKKFKLSQLITESKTVIFAPDFLLQVQSQQQLINLLDMAVYIRNVSFFVLVLFYLRRVSIFLDFVEREERVVKISGPWKAAILYVLNKGTNVHYDAIFERQFFDLNQHERLPVDQFIDVLCENFTRYQRFTDGQYQIVPTPKQKAFLQHIISAPECFHFSEVGSGKTKVILPLLCQSFLSNNVDVHDKLARGGELKHVLIIMVPEHLVLDARDQVFRYCLNLNFRDEYRIYDDIFALLHEDVQLRSTTATKRAFNGSIAARPAMKQIFITSFNQFKKALTYDEICVKVRPYRDRVLLVIDEVDDFLDRDKLVFNICSNKNNSFSKPTLECYYEMSRAAYRGEPCPSSALEGNTNPQYWAALHEKFVAIHAEIQEKSKSINKSFGIFNEQTLRHCATNIAQDIEGYRSLIARPYESVNRAMPGSYYSDVERTIYLTYYILMEDVGKYDELFQQERKFISFEYFKTHVKCLDYDDLVYGNDSLSALVSKHPETKDGLSRYLYEIILRRMEIRDKSRSVNAIDCVFNFDCIGFTGTPFLDNYPTFSYIRSQRQDRIPDMIDRSFYAYTSENLSTEEFKARFTRFQGTNSKVFVEFLSSDFIQSANDELAILAALFQREAPPAPAAATYVGPLAEQVAAVSMQTDGKEPGPAPQGFNVLVDLCGVFKKTSIYEVRNLVLRHFGPDHFHYIYHIDQTDGSDRVLYVNSENDVQFDEEFYKHLFKKHGAALREKIFFFIDNRNVIGKDIPFQLGHQRHFKQPLFFNSVVLAHDVEDFSKIWQAMGRSRTMNSTRFTIYKSRIADGEARNGVIDIKESQLTRALYVRNCDCKVAGNLSSIYQTLISLLNLSQDRFYHAGEIVNVFIDKMEMTIAEKLRRHEDKLVREILGSPLPASILMHILDDKFHKSSNPAVASQALTPQLVRVLVGHIVQQQFEQRTRSGDIHDQYLQYLSGDEEGLTELSYTKQQQKQRQKQQNKTQDSDTMEMFDKKHQLQLHAEMENYFEYTLHSDSDLTKMALNLPIPIPILKIAYACDGSWKYIQVYPTLQFLYSHFIRPAYISEEVRSFLASDWRDPVLFCNSFMDAVQPENPGQKLHQGDAAQMDIKVPLNYVKQEPLYSLAAIQQGVYVIGMKDQFNVHDLNGHPLQQHVQYIADEAGFILYDRTDSSCRKVDSFGPYFIEQYLIMEVLSRHEVSQNVLDYYVNRRDKLQRGVDGYNETQGKGFVCWRFIQEYRRA</sequence>
<dbReference type="Proteomes" id="UP001515480">
    <property type="component" value="Unassembled WGS sequence"/>
</dbReference>
<dbReference type="InterPro" id="IPR013320">
    <property type="entry name" value="ConA-like_dom_sf"/>
</dbReference>
<accession>A0AB34J8A9</accession>
<name>A0AB34J8A9_PRYPA</name>
<dbReference type="InterPro" id="IPR027417">
    <property type="entry name" value="P-loop_NTPase"/>
</dbReference>
<dbReference type="SUPFAM" id="SSF52540">
    <property type="entry name" value="P-loop containing nucleoside triphosphate hydrolases"/>
    <property type="match status" value="1"/>
</dbReference>
<comment type="caution">
    <text evidence="3">The sequence shown here is derived from an EMBL/GenBank/DDBJ whole genome shotgun (WGS) entry which is preliminary data.</text>
</comment>
<evidence type="ECO:0000313" key="3">
    <source>
        <dbReference type="EMBL" id="KAL1515534.1"/>
    </source>
</evidence>
<proteinExistence type="predicted"/>
<keyword evidence="4" id="KW-1185">Reference proteome</keyword>
<reference evidence="3 4" key="1">
    <citation type="journal article" date="2024" name="Science">
        <title>Giant polyketide synthase enzymes in the biosynthesis of giant marine polyether toxins.</title>
        <authorList>
            <person name="Fallon T.R."/>
            <person name="Shende V.V."/>
            <person name="Wierzbicki I.H."/>
            <person name="Pendleton A.L."/>
            <person name="Watervoot N.F."/>
            <person name="Auber R.P."/>
            <person name="Gonzalez D.J."/>
            <person name="Wisecaver J.H."/>
            <person name="Moore B.S."/>
        </authorList>
    </citation>
    <scope>NUCLEOTIDE SEQUENCE [LARGE SCALE GENOMIC DNA]</scope>
    <source>
        <strain evidence="3 4">12B1</strain>
    </source>
</reference>
<dbReference type="GO" id="GO:0005975">
    <property type="term" value="P:carbohydrate metabolic process"/>
    <property type="evidence" value="ECO:0007669"/>
    <property type="project" value="InterPro"/>
</dbReference>
<gene>
    <name evidence="3" type="ORF">AB1Y20_002156</name>
</gene>
<evidence type="ECO:0000256" key="1">
    <source>
        <dbReference type="SAM" id="MobiDB-lite"/>
    </source>
</evidence>
<dbReference type="SUPFAM" id="SSF49899">
    <property type="entry name" value="Concanavalin A-like lectins/glucanases"/>
    <property type="match status" value="1"/>
</dbReference>
<dbReference type="Gene3D" id="2.60.120.200">
    <property type="match status" value="1"/>
</dbReference>
<dbReference type="EMBL" id="JBGBPQ010000011">
    <property type="protein sequence ID" value="KAL1515534.1"/>
    <property type="molecule type" value="Genomic_DNA"/>
</dbReference>
<dbReference type="InterPro" id="IPR000757">
    <property type="entry name" value="Beta-glucanase-like"/>
</dbReference>
<evidence type="ECO:0000259" key="2">
    <source>
        <dbReference type="Pfam" id="PF00722"/>
    </source>
</evidence>